<dbReference type="RefSeq" id="WP_054965607.1">
    <property type="nucleotide sequence ID" value="NZ_FMUN01000006.1"/>
</dbReference>
<sequence>MRKVPAIMASALAASGLALPAQAQDSADQQRLEELERKVDILSEEIEGQRREGLVSEEYDYQPAYGVGPAGAKIYSVDQGLSIGGYGHGFYKNSSIDGADETDFYRQIFYFGYRFNDWILLNTEIEIEHVEEIYVEFAYLDFLLHEKANLRAGMMLSPLGLVNEIHEPPTYFGNIRPEVEKRIIPTTSRENGVGLWGNLTDTLEYRLYVQNSFNAINGNGESTIGAGDIRGVRQKGAEAQADDLAVTGRLDWKPIPGVILGGSFWSGDMGHEQTLFADGQGPDSDNPNPLGSPDVHMDLYEAHAQYKRHGWWLRGMFAQAKIDDTQALSDSLGSGVSDTMTGWYAEAGYDIMPHIADLPEQSLYPWVRYTDLDTNSDVPSGYPEDPAQDRVITEAGLHYMPHPNVAVKAEVKMFNSEAPAEDANNQTEYLVGIGYNF</sequence>
<feature type="chain" id="PRO_5010324940" description="Phosphate-selective porin O and P" evidence="3">
    <location>
        <begin position="24"/>
        <end position="437"/>
    </location>
</feature>
<reference evidence="5" key="1">
    <citation type="submission" date="2016-10" db="EMBL/GenBank/DDBJ databases">
        <authorList>
            <person name="Varghese N."/>
        </authorList>
    </citation>
    <scope>NUCLEOTIDE SEQUENCE [LARGE SCALE GENOMIC DNA]</scope>
    <source>
        <strain evidence="5">HL 19</strain>
    </source>
</reference>
<keyword evidence="3" id="KW-0732">Signal</keyword>
<evidence type="ECO:0000256" key="1">
    <source>
        <dbReference type="SAM" id="Coils"/>
    </source>
</evidence>
<dbReference type="EMBL" id="FMUN01000006">
    <property type="protein sequence ID" value="SCY49431.1"/>
    <property type="molecule type" value="Genomic_DNA"/>
</dbReference>
<dbReference type="Gene3D" id="2.40.160.10">
    <property type="entry name" value="Porin"/>
    <property type="match status" value="1"/>
</dbReference>
<feature type="region of interest" description="Disordered" evidence="2">
    <location>
        <begin position="271"/>
        <end position="292"/>
    </location>
</feature>
<keyword evidence="5" id="KW-1185">Reference proteome</keyword>
<evidence type="ECO:0000313" key="5">
    <source>
        <dbReference type="Proteomes" id="UP000183104"/>
    </source>
</evidence>
<feature type="coiled-coil region" evidence="1">
    <location>
        <begin position="25"/>
        <end position="52"/>
    </location>
</feature>
<feature type="signal peptide" evidence="3">
    <location>
        <begin position="1"/>
        <end position="23"/>
    </location>
</feature>
<accession>A0A1G5GDJ5</accession>
<dbReference type="InterPro" id="IPR023614">
    <property type="entry name" value="Porin_dom_sf"/>
</dbReference>
<protein>
    <recommendedName>
        <fullName evidence="6">Phosphate-selective porin O and P</fullName>
    </recommendedName>
</protein>
<dbReference type="Proteomes" id="UP000183104">
    <property type="component" value="Unassembled WGS sequence"/>
</dbReference>
<evidence type="ECO:0000256" key="2">
    <source>
        <dbReference type="SAM" id="MobiDB-lite"/>
    </source>
</evidence>
<gene>
    <name evidence="4" type="ORF">SAMN05661077_2292</name>
</gene>
<dbReference type="OrthoDB" id="9768080at2"/>
<evidence type="ECO:0000313" key="4">
    <source>
        <dbReference type="EMBL" id="SCY49431.1"/>
    </source>
</evidence>
<name>A0A1G5GDJ5_9GAMM</name>
<dbReference type="SUPFAM" id="SSF56935">
    <property type="entry name" value="Porins"/>
    <property type="match status" value="1"/>
</dbReference>
<keyword evidence="1" id="KW-0175">Coiled coil</keyword>
<evidence type="ECO:0008006" key="6">
    <source>
        <dbReference type="Google" id="ProtNLM"/>
    </source>
</evidence>
<proteinExistence type="predicted"/>
<dbReference type="AlphaFoldDB" id="A0A1G5GDJ5"/>
<evidence type="ECO:0000256" key="3">
    <source>
        <dbReference type="SAM" id="SignalP"/>
    </source>
</evidence>
<organism evidence="4 5">
    <name type="scientific">Thiohalorhabdus denitrificans</name>
    <dbReference type="NCBI Taxonomy" id="381306"/>
    <lineage>
        <taxon>Bacteria</taxon>
        <taxon>Pseudomonadati</taxon>
        <taxon>Pseudomonadota</taxon>
        <taxon>Gammaproteobacteria</taxon>
        <taxon>Thiohalorhabdales</taxon>
        <taxon>Thiohalorhabdaceae</taxon>
        <taxon>Thiohalorhabdus</taxon>
    </lineage>
</organism>